<dbReference type="AlphaFoldDB" id="A0A015LP10"/>
<evidence type="ECO:0000256" key="4">
    <source>
        <dbReference type="ARBA" id="ARBA00022490"/>
    </source>
</evidence>
<evidence type="ECO:0000256" key="1">
    <source>
        <dbReference type="ARBA" id="ARBA00004173"/>
    </source>
</evidence>
<dbReference type="Gene3D" id="1.25.10.10">
    <property type="entry name" value="Leucine-rich Repeat Variant"/>
    <property type="match status" value="2"/>
</dbReference>
<evidence type="ECO:0000313" key="9">
    <source>
        <dbReference type="Proteomes" id="UP000022910"/>
    </source>
</evidence>
<proteinExistence type="predicted"/>
<accession>A0A015LP10</accession>
<name>A0A015LP10_RHIIW</name>
<dbReference type="STRING" id="1432141.A0A015LP10"/>
<dbReference type="GO" id="GO:0005739">
    <property type="term" value="C:mitochondrion"/>
    <property type="evidence" value="ECO:0007669"/>
    <property type="project" value="UniProtKB-SubCell"/>
</dbReference>
<dbReference type="GO" id="GO:0005085">
    <property type="term" value="F:guanyl-nucleotide exchange factor activity"/>
    <property type="evidence" value="ECO:0007669"/>
    <property type="project" value="InterPro"/>
</dbReference>
<evidence type="ECO:0000313" key="8">
    <source>
        <dbReference type="EMBL" id="EXX74471.1"/>
    </source>
</evidence>
<dbReference type="InterPro" id="IPR011989">
    <property type="entry name" value="ARM-like"/>
</dbReference>
<dbReference type="InterPro" id="IPR040144">
    <property type="entry name" value="RAP1GDS1"/>
</dbReference>
<dbReference type="GO" id="GO:0005829">
    <property type="term" value="C:cytosol"/>
    <property type="evidence" value="ECO:0007669"/>
    <property type="project" value="UniProtKB-SubCell"/>
</dbReference>
<evidence type="ECO:0000256" key="3">
    <source>
        <dbReference type="ARBA" id="ARBA00004514"/>
    </source>
</evidence>
<evidence type="ECO:0000256" key="2">
    <source>
        <dbReference type="ARBA" id="ARBA00004240"/>
    </source>
</evidence>
<sequence>MTEDNANQLEELVKQLKQLHISEFDHAVLSNLPNLISGLESCKNIICDNTTTIDEKEKAWSQVVETVELLANAAKSDHPRDSLGASGAFELIVAFMNLNVNNRPRVDYQCLRALANFCITHDVNRQKFIDIGGIDVALNCLKQKKDLETIRASSATLLNAGLNYNNVNVGIVNKDGLNILAEILDPEHVLKKYDDETARTCVYFATRVIINLIGTAEGKREIGKTKIITSLVQLLKYSSREDAVDDDVDILENVVEILETVALESDEVQQILVRDELFTYLLDFLEFSKPPLNCEQRIIKSYGSCKAAVLKVIVSTAMSDSNMEPLFGDDVILQRFLQWLNSGPERDDLQMCSALSLGNLARSDTHCTKLVHQFKIGEPLANVLKTSDNIKVQHAVISVLKNISLPVENKAIIGSLGIIGLSAPLLEKDTVQPVQLGVVGILKHLSSSQNNISNSVKIILGEDPADTETPTPLSRLLSLIKRTDEIPVRSEGTRVLVNLVKNLWSELPDTESGGISMKTLRQKLNKLEIVEPLVIMVIESKYPILQNEGIIALTILSMDDTAKTGESNITLDFLTSKKEKTPAVVEEQSNEESTPAASSSSAPPSQSSSPQILNLLNAITDIILNEKNAYPDEIRSNACMFLEKASKASSGHQKQYLRQNVPPVIEPLIKNIEQNPLNNRLEADIKKVLKSLD</sequence>
<comment type="caution">
    <text evidence="8">The sequence shown here is derived from an EMBL/GenBank/DDBJ whole genome shotgun (WGS) entry which is preliminary data.</text>
</comment>
<organism evidence="8 9">
    <name type="scientific">Rhizophagus irregularis (strain DAOM 197198w)</name>
    <name type="common">Glomus intraradices</name>
    <dbReference type="NCBI Taxonomy" id="1432141"/>
    <lineage>
        <taxon>Eukaryota</taxon>
        <taxon>Fungi</taxon>
        <taxon>Fungi incertae sedis</taxon>
        <taxon>Mucoromycota</taxon>
        <taxon>Glomeromycotina</taxon>
        <taxon>Glomeromycetes</taxon>
        <taxon>Glomerales</taxon>
        <taxon>Glomeraceae</taxon>
        <taxon>Rhizophagus</taxon>
    </lineage>
</organism>
<keyword evidence="4" id="KW-0963">Cytoplasm</keyword>
<dbReference type="InterPro" id="IPR016024">
    <property type="entry name" value="ARM-type_fold"/>
</dbReference>
<protein>
    <recommendedName>
        <fullName evidence="10">ARM repeat-containing protein</fullName>
    </recommendedName>
</protein>
<keyword evidence="5" id="KW-0256">Endoplasmic reticulum</keyword>
<keyword evidence="6" id="KW-0496">Mitochondrion</keyword>
<dbReference type="Proteomes" id="UP000022910">
    <property type="component" value="Unassembled WGS sequence"/>
</dbReference>
<dbReference type="PANTHER" id="PTHR10957">
    <property type="entry name" value="RAP1 GTPASE-GDP DISSOCIATION STIMULATOR 1"/>
    <property type="match status" value="1"/>
</dbReference>
<dbReference type="GO" id="GO:0005783">
    <property type="term" value="C:endoplasmic reticulum"/>
    <property type="evidence" value="ECO:0007669"/>
    <property type="project" value="UniProtKB-SubCell"/>
</dbReference>
<gene>
    <name evidence="8" type="ORF">RirG_050790</name>
</gene>
<dbReference type="OMA" id="NGTEHQM"/>
<dbReference type="EMBL" id="JEMT01012874">
    <property type="protein sequence ID" value="EXX74471.1"/>
    <property type="molecule type" value="Genomic_DNA"/>
</dbReference>
<evidence type="ECO:0000256" key="7">
    <source>
        <dbReference type="SAM" id="MobiDB-lite"/>
    </source>
</evidence>
<dbReference type="OrthoDB" id="26149at2759"/>
<dbReference type="InterPro" id="IPR000225">
    <property type="entry name" value="Armadillo"/>
</dbReference>
<evidence type="ECO:0000256" key="6">
    <source>
        <dbReference type="ARBA" id="ARBA00023128"/>
    </source>
</evidence>
<feature type="compositionally biased region" description="Low complexity" evidence="7">
    <location>
        <begin position="595"/>
        <end position="609"/>
    </location>
</feature>
<reference evidence="8 9" key="1">
    <citation type="submission" date="2014-02" db="EMBL/GenBank/DDBJ databases">
        <title>Single nucleus genome sequencing reveals high similarity among nuclei of an endomycorrhizal fungus.</title>
        <authorList>
            <person name="Lin K."/>
            <person name="Geurts R."/>
            <person name="Zhang Z."/>
            <person name="Limpens E."/>
            <person name="Saunders D.G."/>
            <person name="Mu D."/>
            <person name="Pang E."/>
            <person name="Cao H."/>
            <person name="Cha H."/>
            <person name="Lin T."/>
            <person name="Zhou Q."/>
            <person name="Shang Y."/>
            <person name="Li Y."/>
            <person name="Ivanov S."/>
            <person name="Sharma T."/>
            <person name="Velzen R.V."/>
            <person name="Ruijter N.D."/>
            <person name="Aanen D.K."/>
            <person name="Win J."/>
            <person name="Kamoun S."/>
            <person name="Bisseling T."/>
            <person name="Huang S."/>
        </authorList>
    </citation>
    <scope>NUCLEOTIDE SEQUENCE [LARGE SCALE GENOMIC DNA]</scope>
    <source>
        <strain evidence="9">DAOM197198w</strain>
    </source>
</reference>
<evidence type="ECO:0000256" key="5">
    <source>
        <dbReference type="ARBA" id="ARBA00022824"/>
    </source>
</evidence>
<feature type="region of interest" description="Disordered" evidence="7">
    <location>
        <begin position="580"/>
        <end position="609"/>
    </location>
</feature>
<dbReference type="HOGENOM" id="CLU_007321_1_0_1"/>
<dbReference type="SMART" id="SM00185">
    <property type="entry name" value="ARM"/>
    <property type="match status" value="5"/>
</dbReference>
<comment type="subcellular location">
    <subcellularLocation>
        <location evidence="3">Cytoplasm</location>
        <location evidence="3">Cytosol</location>
    </subcellularLocation>
    <subcellularLocation>
        <location evidence="2">Endoplasmic reticulum</location>
    </subcellularLocation>
    <subcellularLocation>
        <location evidence="1">Mitochondrion</location>
    </subcellularLocation>
</comment>
<dbReference type="SUPFAM" id="SSF48371">
    <property type="entry name" value="ARM repeat"/>
    <property type="match status" value="1"/>
</dbReference>
<evidence type="ECO:0008006" key="10">
    <source>
        <dbReference type="Google" id="ProtNLM"/>
    </source>
</evidence>
<keyword evidence="9" id="KW-1185">Reference proteome</keyword>